<accession>A0A0R2MP99</accession>
<dbReference type="Proteomes" id="UP000050969">
    <property type="component" value="Unassembled WGS sequence"/>
</dbReference>
<evidence type="ECO:0000256" key="1">
    <source>
        <dbReference type="ARBA" id="ARBA00000085"/>
    </source>
</evidence>
<evidence type="ECO:0000313" key="10">
    <source>
        <dbReference type="EMBL" id="KRO15486.1"/>
    </source>
</evidence>
<keyword evidence="8" id="KW-0472">Membrane</keyword>
<dbReference type="Pfam" id="PF02518">
    <property type="entry name" value="HATPase_c"/>
    <property type="match status" value="1"/>
</dbReference>
<keyword evidence="6 10" id="KW-0418">Kinase</keyword>
<sequence length="430" mass="48543">MDSNRGIKRQQAKLFITELLSFAGLFFLLGVIVFVLYRQSVYRDIDQSLDHQRQALIDGPKMNAQPLTPLMPRQQQPIHADMPLQSTTLVYNTAGQITNQASLGQRNYTYFKNIALDKSVLNQKQTLETNHGVFRTLLLKVAKTNVNPEYAGHYVLILQSVDGQVRAMNTFRQVLIITIVIFWLLALGLAYWLSRRAMRPIIRSWQRQQDFVADAAHELRAPLAVIQSQQEQLLTKPQAKIIDQSEAIATSLNETTRLKTLTNDLLTIAKADSNATALNPVTIDLVPFFEQTLAPYADIANSQDKALTWHVPADSRASFDLDRIRQLLIILLDNALKYTAPGDSIWVNVEFDKRDWLLHVGNSGAPIADADKAKIFKRFYRTDASRNRQTGGSGLGLAIAQWIVDSHHGHIRVVDVEPRGVQFDVRLKNL</sequence>
<evidence type="ECO:0000256" key="4">
    <source>
        <dbReference type="ARBA" id="ARBA00022553"/>
    </source>
</evidence>
<dbReference type="GO" id="GO:0005886">
    <property type="term" value="C:plasma membrane"/>
    <property type="evidence" value="ECO:0007669"/>
    <property type="project" value="TreeGrafter"/>
</dbReference>
<dbReference type="AlphaFoldDB" id="A0A0R2MP99"/>
<dbReference type="InterPro" id="IPR036890">
    <property type="entry name" value="HATPase_C_sf"/>
</dbReference>
<organism evidence="10 11">
    <name type="scientific">Lacticaseibacillus saniviri JCM 17471 = DSM 24301</name>
    <dbReference type="NCBI Taxonomy" id="1293598"/>
    <lineage>
        <taxon>Bacteria</taxon>
        <taxon>Bacillati</taxon>
        <taxon>Bacillota</taxon>
        <taxon>Bacilli</taxon>
        <taxon>Lactobacillales</taxon>
        <taxon>Lactobacillaceae</taxon>
        <taxon>Lacticaseibacillus</taxon>
    </lineage>
</organism>
<dbReference type="PROSITE" id="PS50109">
    <property type="entry name" value="HIS_KIN"/>
    <property type="match status" value="1"/>
</dbReference>
<dbReference type="InterPro" id="IPR004358">
    <property type="entry name" value="Sig_transdc_His_kin-like_C"/>
</dbReference>
<dbReference type="Gene3D" id="1.10.287.130">
    <property type="match status" value="1"/>
</dbReference>
<proteinExistence type="predicted"/>
<feature type="transmembrane region" description="Helical" evidence="8">
    <location>
        <begin position="12"/>
        <end position="37"/>
    </location>
</feature>
<dbReference type="GO" id="GO:0016036">
    <property type="term" value="P:cellular response to phosphate starvation"/>
    <property type="evidence" value="ECO:0007669"/>
    <property type="project" value="TreeGrafter"/>
</dbReference>
<dbReference type="PATRIC" id="fig|1293598.4.peg.2353"/>
<comment type="subcellular location">
    <subcellularLocation>
        <location evidence="2">Membrane</location>
    </subcellularLocation>
</comment>
<evidence type="ECO:0000256" key="8">
    <source>
        <dbReference type="SAM" id="Phobius"/>
    </source>
</evidence>
<keyword evidence="8" id="KW-1133">Transmembrane helix</keyword>
<dbReference type="EMBL" id="JQCE01000064">
    <property type="protein sequence ID" value="KRO15486.1"/>
    <property type="molecule type" value="Genomic_DNA"/>
</dbReference>
<keyword evidence="4" id="KW-0597">Phosphoprotein</keyword>
<feature type="domain" description="Histidine kinase" evidence="9">
    <location>
        <begin position="214"/>
        <end position="430"/>
    </location>
</feature>
<dbReference type="GO" id="GO:0004721">
    <property type="term" value="F:phosphoprotein phosphatase activity"/>
    <property type="evidence" value="ECO:0007669"/>
    <property type="project" value="TreeGrafter"/>
</dbReference>
<dbReference type="RefSeq" id="WP_056993259.1">
    <property type="nucleotide sequence ID" value="NZ_JQCE01000064.1"/>
</dbReference>
<dbReference type="FunFam" id="3.30.565.10:FF:000006">
    <property type="entry name" value="Sensor histidine kinase WalK"/>
    <property type="match status" value="1"/>
</dbReference>
<name>A0A0R2MP99_9LACO</name>
<dbReference type="InterPro" id="IPR036097">
    <property type="entry name" value="HisK_dim/P_sf"/>
</dbReference>
<feature type="transmembrane region" description="Helical" evidence="8">
    <location>
        <begin position="174"/>
        <end position="193"/>
    </location>
</feature>
<dbReference type="PRINTS" id="PR00344">
    <property type="entry name" value="BCTRLSENSOR"/>
</dbReference>
<evidence type="ECO:0000313" key="11">
    <source>
        <dbReference type="Proteomes" id="UP000050969"/>
    </source>
</evidence>
<gene>
    <name evidence="10" type="ORF">IV56_GL002252</name>
</gene>
<dbReference type="SMART" id="SM00387">
    <property type="entry name" value="HATPase_c"/>
    <property type="match status" value="1"/>
</dbReference>
<comment type="catalytic activity">
    <reaction evidence="1">
        <text>ATP + protein L-histidine = ADP + protein N-phospho-L-histidine.</text>
        <dbReference type="EC" id="2.7.13.3"/>
    </reaction>
</comment>
<evidence type="ECO:0000256" key="2">
    <source>
        <dbReference type="ARBA" id="ARBA00004370"/>
    </source>
</evidence>
<evidence type="ECO:0000259" key="9">
    <source>
        <dbReference type="PROSITE" id="PS50109"/>
    </source>
</evidence>
<dbReference type="InterPro" id="IPR050351">
    <property type="entry name" value="BphY/WalK/GraS-like"/>
</dbReference>
<keyword evidence="8" id="KW-0812">Transmembrane</keyword>
<dbReference type="SUPFAM" id="SSF47384">
    <property type="entry name" value="Homodimeric domain of signal transducing histidine kinase"/>
    <property type="match status" value="1"/>
</dbReference>
<protein>
    <recommendedName>
        <fullName evidence="3">histidine kinase</fullName>
        <ecNumber evidence="3">2.7.13.3</ecNumber>
    </recommendedName>
</protein>
<evidence type="ECO:0000256" key="6">
    <source>
        <dbReference type="ARBA" id="ARBA00022777"/>
    </source>
</evidence>
<keyword evidence="5" id="KW-0808">Transferase</keyword>
<comment type="caution">
    <text evidence="10">The sequence shown here is derived from an EMBL/GenBank/DDBJ whole genome shotgun (WGS) entry which is preliminary data.</text>
</comment>
<keyword evidence="11" id="KW-1185">Reference proteome</keyword>
<evidence type="ECO:0000256" key="5">
    <source>
        <dbReference type="ARBA" id="ARBA00022679"/>
    </source>
</evidence>
<dbReference type="InterPro" id="IPR005467">
    <property type="entry name" value="His_kinase_dom"/>
</dbReference>
<dbReference type="CDD" id="cd00082">
    <property type="entry name" value="HisKA"/>
    <property type="match status" value="1"/>
</dbReference>
<dbReference type="InterPro" id="IPR003594">
    <property type="entry name" value="HATPase_dom"/>
</dbReference>
<dbReference type="Gene3D" id="3.30.565.10">
    <property type="entry name" value="Histidine kinase-like ATPase, C-terminal domain"/>
    <property type="match status" value="1"/>
</dbReference>
<dbReference type="SUPFAM" id="SSF55874">
    <property type="entry name" value="ATPase domain of HSP90 chaperone/DNA topoisomerase II/histidine kinase"/>
    <property type="match status" value="1"/>
</dbReference>
<dbReference type="EC" id="2.7.13.3" evidence="3"/>
<dbReference type="SMART" id="SM00388">
    <property type="entry name" value="HisKA"/>
    <property type="match status" value="1"/>
</dbReference>
<dbReference type="Pfam" id="PF00512">
    <property type="entry name" value="HisKA"/>
    <property type="match status" value="1"/>
</dbReference>
<dbReference type="InterPro" id="IPR003661">
    <property type="entry name" value="HisK_dim/P_dom"/>
</dbReference>
<evidence type="ECO:0000256" key="3">
    <source>
        <dbReference type="ARBA" id="ARBA00012438"/>
    </source>
</evidence>
<evidence type="ECO:0000256" key="7">
    <source>
        <dbReference type="ARBA" id="ARBA00023012"/>
    </source>
</evidence>
<dbReference type="PANTHER" id="PTHR45453">
    <property type="entry name" value="PHOSPHATE REGULON SENSOR PROTEIN PHOR"/>
    <property type="match status" value="1"/>
</dbReference>
<reference evidence="10 11" key="1">
    <citation type="journal article" date="2015" name="Genome Announc.">
        <title>Expanding the biotechnology potential of lactobacilli through comparative genomics of 213 strains and associated genera.</title>
        <authorList>
            <person name="Sun Z."/>
            <person name="Harris H.M."/>
            <person name="McCann A."/>
            <person name="Guo C."/>
            <person name="Argimon S."/>
            <person name="Zhang W."/>
            <person name="Yang X."/>
            <person name="Jeffery I.B."/>
            <person name="Cooney J.C."/>
            <person name="Kagawa T.F."/>
            <person name="Liu W."/>
            <person name="Song Y."/>
            <person name="Salvetti E."/>
            <person name="Wrobel A."/>
            <person name="Rasinkangas P."/>
            <person name="Parkhill J."/>
            <person name="Rea M.C."/>
            <person name="O'Sullivan O."/>
            <person name="Ritari J."/>
            <person name="Douillard F.P."/>
            <person name="Paul Ross R."/>
            <person name="Yang R."/>
            <person name="Briner A.E."/>
            <person name="Felis G.E."/>
            <person name="de Vos W.M."/>
            <person name="Barrangou R."/>
            <person name="Klaenhammer T.R."/>
            <person name="Caufield P.W."/>
            <person name="Cui Y."/>
            <person name="Zhang H."/>
            <person name="O'Toole P.W."/>
        </authorList>
    </citation>
    <scope>NUCLEOTIDE SEQUENCE [LARGE SCALE GENOMIC DNA]</scope>
    <source>
        <strain evidence="10 11">DSM 24301</strain>
    </source>
</reference>
<dbReference type="PANTHER" id="PTHR45453:SF1">
    <property type="entry name" value="PHOSPHATE REGULON SENSOR PROTEIN PHOR"/>
    <property type="match status" value="1"/>
</dbReference>
<keyword evidence="7" id="KW-0902">Two-component regulatory system</keyword>
<dbReference type="GO" id="GO:0000155">
    <property type="term" value="F:phosphorelay sensor kinase activity"/>
    <property type="evidence" value="ECO:0007669"/>
    <property type="project" value="InterPro"/>
</dbReference>
<dbReference type="STRING" id="1293598.IV56_GL002252"/>